<dbReference type="RefSeq" id="WP_091731054.1">
    <property type="nucleotide sequence ID" value="NZ_FNQE01000024.1"/>
</dbReference>
<dbReference type="Pfam" id="PF07454">
    <property type="entry name" value="SpoIIP"/>
    <property type="match status" value="1"/>
</dbReference>
<feature type="transmembrane region" description="Helical" evidence="1">
    <location>
        <begin position="12"/>
        <end position="31"/>
    </location>
</feature>
<accession>A0A1H3R142</accession>
<protein>
    <submittedName>
        <fullName evidence="2">Stage II sporulation protein P</fullName>
    </submittedName>
</protein>
<dbReference type="Proteomes" id="UP000198625">
    <property type="component" value="Unassembled WGS sequence"/>
</dbReference>
<dbReference type="InterPro" id="IPR010897">
    <property type="entry name" value="Spore_II_P"/>
</dbReference>
<dbReference type="STRING" id="415015.SAMN05660462_02171"/>
<organism evidence="2 3">
    <name type="scientific">Proteiniborus ethanoligenes</name>
    <dbReference type="NCBI Taxonomy" id="415015"/>
    <lineage>
        <taxon>Bacteria</taxon>
        <taxon>Bacillati</taxon>
        <taxon>Bacillota</taxon>
        <taxon>Clostridia</taxon>
        <taxon>Eubacteriales</taxon>
        <taxon>Proteiniborus</taxon>
    </lineage>
</organism>
<sequence>MIKNTNLDKGIAYILIAVLCLTNLFLGVKVIGKFSTIKKLKTMHEEDILEDKVISVFNNKAMSLDVELKDNVNNGISKQNGDRAINKGDNDFFLRLLLNSNVYMKRVYDMQNREDSILLTKGNIFERLSALFKPDFYIKPHLPAMVSAFNNTYTWEEIKEEGEHDELEGYIILSDIIFIEDPEEKNDFEQELELIGKKHEEKVYVEPPKTVALDHENPYILLYHTHGTEAYLPITTGRFHTEKREYNVITIGEIIGRSLEEKGHKLKHIDIYHDIPSYNQSYIRSLATIKEELNKNESIKVIFDIHRDGIEGESASTTKAQESARISINDKSVATFSLVIGPDNPNKEQLIKFANYIRHISEGMYPGLCKGIIMKPSGKFNQYVSDYYALIEVGSNLNTIEEAKESAKYIGEILHKVIESIDEGE</sequence>
<evidence type="ECO:0000313" key="3">
    <source>
        <dbReference type="Proteomes" id="UP000198625"/>
    </source>
</evidence>
<dbReference type="NCBIfam" id="TIGR02867">
    <property type="entry name" value="spore_II_P"/>
    <property type="match status" value="1"/>
</dbReference>
<keyword evidence="1" id="KW-1133">Transmembrane helix</keyword>
<proteinExistence type="predicted"/>
<evidence type="ECO:0000256" key="1">
    <source>
        <dbReference type="SAM" id="Phobius"/>
    </source>
</evidence>
<reference evidence="2 3" key="1">
    <citation type="submission" date="2016-10" db="EMBL/GenBank/DDBJ databases">
        <authorList>
            <person name="de Groot N.N."/>
        </authorList>
    </citation>
    <scope>NUCLEOTIDE SEQUENCE [LARGE SCALE GENOMIC DNA]</scope>
    <source>
        <strain evidence="2 3">DSM 21650</strain>
    </source>
</reference>
<dbReference type="AlphaFoldDB" id="A0A1H3R142"/>
<name>A0A1H3R142_9FIRM</name>
<keyword evidence="1" id="KW-0812">Transmembrane</keyword>
<dbReference type="EMBL" id="FNQE01000024">
    <property type="protein sequence ID" value="SDZ19534.1"/>
    <property type="molecule type" value="Genomic_DNA"/>
</dbReference>
<evidence type="ECO:0000313" key="2">
    <source>
        <dbReference type="EMBL" id="SDZ19534.1"/>
    </source>
</evidence>
<keyword evidence="3" id="KW-1185">Reference proteome</keyword>
<gene>
    <name evidence="2" type="ORF">SAMN05660462_02171</name>
</gene>
<dbReference type="OrthoDB" id="1633470at2"/>
<keyword evidence="1" id="KW-0472">Membrane</keyword>